<evidence type="ECO:0000313" key="2">
    <source>
        <dbReference type="Proteomes" id="UP000829291"/>
    </source>
</evidence>
<dbReference type="RefSeq" id="XP_015522121.1">
    <property type="nucleotide sequence ID" value="XM_015666635.2"/>
</dbReference>
<organism evidence="3">
    <name type="scientific">Neodiprion lecontei</name>
    <name type="common">Redheaded pine sawfly</name>
    <dbReference type="NCBI Taxonomy" id="441921"/>
    <lineage>
        <taxon>Eukaryota</taxon>
        <taxon>Metazoa</taxon>
        <taxon>Ecdysozoa</taxon>
        <taxon>Arthropoda</taxon>
        <taxon>Hexapoda</taxon>
        <taxon>Insecta</taxon>
        <taxon>Pterygota</taxon>
        <taxon>Neoptera</taxon>
        <taxon>Endopterygota</taxon>
        <taxon>Hymenoptera</taxon>
        <taxon>Tenthredinoidea</taxon>
        <taxon>Diprionidae</taxon>
        <taxon>Diprioninae</taxon>
        <taxon>Neodiprion</taxon>
    </lineage>
</organism>
<protein>
    <submittedName>
        <fullName evidence="3">Uncharacterized protein LOC107225980 isoform X1</fullName>
    </submittedName>
</protein>
<dbReference type="Proteomes" id="UP000829291">
    <property type="component" value="Chromosome 6"/>
</dbReference>
<dbReference type="AlphaFoldDB" id="A0A6J0C497"/>
<name>A0A6J0C497_NEOLC</name>
<evidence type="ECO:0000256" key="1">
    <source>
        <dbReference type="SAM" id="SignalP"/>
    </source>
</evidence>
<gene>
    <name evidence="3" type="primary">LOC107225980</name>
</gene>
<dbReference type="KEGG" id="nlo:107225980"/>
<dbReference type="OrthoDB" id="7680146at2759"/>
<dbReference type="InParanoid" id="A0A6J0C497"/>
<keyword evidence="2" id="KW-1185">Reference proteome</keyword>
<reference evidence="3" key="1">
    <citation type="submission" date="2025-08" db="UniProtKB">
        <authorList>
            <consortium name="RefSeq"/>
        </authorList>
    </citation>
    <scope>IDENTIFICATION</scope>
    <source>
        <tissue evidence="3">Thorax and Abdomen</tissue>
    </source>
</reference>
<proteinExistence type="predicted"/>
<keyword evidence="1" id="KW-0732">Signal</keyword>
<feature type="chain" id="PRO_5026747900" evidence="1">
    <location>
        <begin position="21"/>
        <end position="228"/>
    </location>
</feature>
<sequence>MRAIRKFALLFVLMAQTVHGQFVPILTDPTAYTTAVIDALWVKIRNHGLSNLPVLDSTVNYNVTDLGVELIGPVSFEDGFVQDVDLVYGSPQHFTSTTGTTSGTVNGRILFENITVYLDLRADLSQGMKIGTIVAKPETFAFQLTISKPHNENNITSTVSFLLLSNIEWDIVPDDLIMRLIRRRFAMQSAMQPQVVNLLLPTAYQWEPILLKFVEEIVQTMEFPQLDF</sequence>
<dbReference type="GeneID" id="107225980"/>
<evidence type="ECO:0000313" key="3">
    <source>
        <dbReference type="RefSeq" id="XP_015522121.1"/>
    </source>
</evidence>
<accession>A0A6J0C497</accession>
<feature type="signal peptide" evidence="1">
    <location>
        <begin position="1"/>
        <end position="20"/>
    </location>
</feature>